<protein>
    <submittedName>
        <fullName evidence="1">Uncharacterized protein</fullName>
    </submittedName>
</protein>
<dbReference type="Proteomes" id="UP000835242">
    <property type="component" value="Chromosome"/>
</dbReference>
<dbReference type="AlphaFoldDB" id="A0AAU9HT05"/>
<proteinExistence type="predicted"/>
<accession>A0AAU9HT05</accession>
<sequence length="54" mass="6087">MAELMGERGIDLEQAFGVKVFSLNHLEEFHGWLDALEAGVTEEHRQALSNAYPE</sequence>
<evidence type="ECO:0000313" key="2">
    <source>
        <dbReference type="Proteomes" id="UP000835242"/>
    </source>
</evidence>
<reference evidence="1 2" key="1">
    <citation type="submission" date="2021-02" db="EMBL/GenBank/DDBJ databases">
        <authorList>
            <person name="Pothier F. J."/>
        </authorList>
    </citation>
    <scope>NUCLEOTIDE SEQUENCE [LARGE SCALE GENOMIC DNA]</scope>
    <source>
        <strain evidence="1 2">1314c</strain>
    </source>
</reference>
<gene>
    <name evidence="1" type="ORF">XA1314C_15300</name>
</gene>
<name>A0AAU9HT05_9XANT</name>
<dbReference type="EMBL" id="HG992337">
    <property type="protein sequence ID" value="CAE6745342.1"/>
    <property type="molecule type" value="Genomic_DNA"/>
</dbReference>
<evidence type="ECO:0000313" key="1">
    <source>
        <dbReference type="EMBL" id="CAE6745342.1"/>
    </source>
</evidence>
<organism evidence="1 2">
    <name type="scientific">Xanthomonas arboricola</name>
    <dbReference type="NCBI Taxonomy" id="56448"/>
    <lineage>
        <taxon>Bacteria</taxon>
        <taxon>Pseudomonadati</taxon>
        <taxon>Pseudomonadota</taxon>
        <taxon>Gammaproteobacteria</taxon>
        <taxon>Lysobacterales</taxon>
        <taxon>Lysobacteraceae</taxon>
        <taxon>Xanthomonas</taxon>
    </lineage>
</organism>
<dbReference type="EMBL" id="HG992337">
    <property type="protein sequence ID" value="CAE6745323.1"/>
    <property type="molecule type" value="Genomic_DNA"/>
</dbReference>